<dbReference type="AlphaFoldDB" id="A0A381P504"/>
<proteinExistence type="predicted"/>
<evidence type="ECO:0008006" key="2">
    <source>
        <dbReference type="Google" id="ProtNLM"/>
    </source>
</evidence>
<evidence type="ECO:0000313" key="1">
    <source>
        <dbReference type="EMBL" id="SUZ60713.1"/>
    </source>
</evidence>
<dbReference type="GO" id="GO:0003824">
    <property type="term" value="F:catalytic activity"/>
    <property type="evidence" value="ECO:0007669"/>
    <property type="project" value="InterPro"/>
</dbReference>
<accession>A0A381P504</accession>
<dbReference type="SUPFAM" id="SSF53927">
    <property type="entry name" value="Cytidine deaminase-like"/>
    <property type="match status" value="1"/>
</dbReference>
<dbReference type="EMBL" id="UINC01000761">
    <property type="protein sequence ID" value="SUZ60713.1"/>
    <property type="molecule type" value="Genomic_DNA"/>
</dbReference>
<protein>
    <recommendedName>
        <fullName evidence="2">CMP/dCMP-type deaminase domain-containing protein</fullName>
    </recommendedName>
</protein>
<sequence length="65" mass="7113">MDGATPKHLAIIADCDNPIAPCGTCRQFMLEFAPLKVTLANLAGKVKTTTANKLLPLKFERRTKK</sequence>
<dbReference type="InterPro" id="IPR016193">
    <property type="entry name" value="Cytidine_deaminase-like"/>
</dbReference>
<reference evidence="1" key="1">
    <citation type="submission" date="2018-05" db="EMBL/GenBank/DDBJ databases">
        <authorList>
            <person name="Lanie J.A."/>
            <person name="Ng W.-L."/>
            <person name="Kazmierczak K.M."/>
            <person name="Andrzejewski T.M."/>
            <person name="Davidsen T.M."/>
            <person name="Wayne K.J."/>
            <person name="Tettelin H."/>
            <person name="Glass J.I."/>
            <person name="Rusch D."/>
            <person name="Podicherti R."/>
            <person name="Tsui H.-C.T."/>
            <person name="Winkler M.E."/>
        </authorList>
    </citation>
    <scope>NUCLEOTIDE SEQUENCE</scope>
</reference>
<organism evidence="1">
    <name type="scientific">marine metagenome</name>
    <dbReference type="NCBI Taxonomy" id="408172"/>
    <lineage>
        <taxon>unclassified sequences</taxon>
        <taxon>metagenomes</taxon>
        <taxon>ecological metagenomes</taxon>
    </lineage>
</organism>
<name>A0A381P504_9ZZZZ</name>
<gene>
    <name evidence="1" type="ORF">METZ01_LOCUS13567</name>
</gene>
<dbReference type="CDD" id="cd01283">
    <property type="entry name" value="cytidine_deaminase"/>
    <property type="match status" value="1"/>
</dbReference>
<dbReference type="Gene3D" id="3.40.140.10">
    <property type="entry name" value="Cytidine Deaminase, domain 2"/>
    <property type="match status" value="1"/>
</dbReference>